<dbReference type="InterPro" id="IPR001279">
    <property type="entry name" value="Metallo-B-lactamas"/>
</dbReference>
<dbReference type="PANTHER" id="PTHR42663">
    <property type="entry name" value="HYDROLASE C777.06C-RELATED-RELATED"/>
    <property type="match status" value="1"/>
</dbReference>
<feature type="domain" description="Metallo-beta-lactamase" evidence="1">
    <location>
        <begin position="49"/>
        <end position="249"/>
    </location>
</feature>
<protein>
    <submittedName>
        <fullName evidence="2">Ribonuclease BN, tRNA processing enzyme</fullName>
    </submittedName>
</protein>
<name>A0A345UMV3_9BACT</name>
<gene>
    <name evidence="2" type="ORF">CYPRO_2563</name>
</gene>
<evidence type="ECO:0000313" key="3">
    <source>
        <dbReference type="Proteomes" id="UP000254808"/>
    </source>
</evidence>
<evidence type="ECO:0000259" key="1">
    <source>
        <dbReference type="Pfam" id="PF12706"/>
    </source>
</evidence>
<dbReference type="PANTHER" id="PTHR42663:SF4">
    <property type="entry name" value="SLL1036 PROTEIN"/>
    <property type="match status" value="1"/>
</dbReference>
<dbReference type="Pfam" id="PF12706">
    <property type="entry name" value="Lactamase_B_2"/>
    <property type="match status" value="1"/>
</dbReference>
<dbReference type="InterPro" id="IPR036866">
    <property type="entry name" value="RibonucZ/Hydroxyglut_hydro"/>
</dbReference>
<keyword evidence="3" id="KW-1185">Reference proteome</keyword>
<dbReference type="AlphaFoldDB" id="A0A345UMV3"/>
<evidence type="ECO:0000313" key="2">
    <source>
        <dbReference type="EMBL" id="AXJ01805.1"/>
    </source>
</evidence>
<dbReference type="Gene3D" id="3.60.15.10">
    <property type="entry name" value="Ribonuclease Z/Hydroxyacylglutathione hydrolase-like"/>
    <property type="match status" value="1"/>
</dbReference>
<dbReference type="SUPFAM" id="SSF56281">
    <property type="entry name" value="Metallo-hydrolase/oxidoreductase"/>
    <property type="match status" value="1"/>
</dbReference>
<accession>A0A345UMV3</accession>
<dbReference type="CDD" id="cd07715">
    <property type="entry name" value="TaR3-like_MBL-fold"/>
    <property type="match status" value="1"/>
</dbReference>
<proteinExistence type="predicted"/>
<dbReference type="RefSeq" id="WP_114984961.1">
    <property type="nucleotide sequence ID" value="NZ_CP027806.1"/>
</dbReference>
<organism evidence="2 3">
    <name type="scientific">Cyclonatronum proteinivorum</name>
    <dbReference type="NCBI Taxonomy" id="1457365"/>
    <lineage>
        <taxon>Bacteria</taxon>
        <taxon>Pseudomonadati</taxon>
        <taxon>Balneolota</taxon>
        <taxon>Balneolia</taxon>
        <taxon>Balneolales</taxon>
        <taxon>Cyclonatronaceae</taxon>
        <taxon>Cyclonatronum</taxon>
    </lineage>
</organism>
<dbReference type="KEGG" id="cprv:CYPRO_2563"/>
<sequence>MTDHKNPASMRIEFLGVRGSVPTPGKHTLSYGGNTSCVLIQFSDSDHHLFLDAGTGIVKGGNRLADHPTPVGGRILLTHAHSDHIQGIPFFKPLYQPHHQFHIHMPEQAGQNCEQVLKMLMAPAFFPVNTDAFKASITYITQGTAPVKFREGYEVEALTACHPGNTFMYKVKYKNLTLVYCPDNELKPNDSAMRARVSEFINGCDMLIHDSHESRSSYENKRGWGHSAWEDVTELAFEASVKQLYLTHHAPESRDAHLEQRQQRLSMMNRRPPTALFAREGFVTELTASA</sequence>
<dbReference type="Proteomes" id="UP000254808">
    <property type="component" value="Chromosome"/>
</dbReference>
<reference evidence="2 3" key="1">
    <citation type="submission" date="2018-03" db="EMBL/GenBank/DDBJ databases">
        <title>Phenotypic and genomic properties of Cyclonatronum proteinivorum gen. nov., sp. nov., a haloalkaliphilic bacteroidete from soda lakes possessing Na+-translocating rhodopsin.</title>
        <authorList>
            <person name="Toshchakov S.V."/>
            <person name="Korzhenkov A."/>
            <person name="Samarov N.I."/>
            <person name="Kublanov I.V."/>
            <person name="Muntyan M.S."/>
            <person name="Sorokin D.Y."/>
        </authorList>
    </citation>
    <scope>NUCLEOTIDE SEQUENCE [LARGE SCALE GENOMIC DNA]</scope>
    <source>
        <strain evidence="2 3">Omega</strain>
    </source>
</reference>
<dbReference type="EMBL" id="CP027806">
    <property type="protein sequence ID" value="AXJ01805.1"/>
    <property type="molecule type" value="Genomic_DNA"/>
</dbReference>
<dbReference type="OrthoDB" id="9781189at2"/>